<accession>A0A3L8PW08</accession>
<name>A0A3L8PW08_9GAMM</name>
<gene>
    <name evidence="1" type="ORF">D5018_11185</name>
</gene>
<organism evidence="1 2">
    <name type="scientific">Parashewanella curva</name>
    <dbReference type="NCBI Taxonomy" id="2338552"/>
    <lineage>
        <taxon>Bacteria</taxon>
        <taxon>Pseudomonadati</taxon>
        <taxon>Pseudomonadota</taxon>
        <taxon>Gammaproteobacteria</taxon>
        <taxon>Alteromonadales</taxon>
        <taxon>Shewanellaceae</taxon>
        <taxon>Parashewanella</taxon>
    </lineage>
</organism>
<dbReference type="Proteomes" id="UP000281474">
    <property type="component" value="Unassembled WGS sequence"/>
</dbReference>
<dbReference type="OrthoDB" id="8478808at2"/>
<reference evidence="1 2" key="1">
    <citation type="submission" date="2018-09" db="EMBL/GenBank/DDBJ databases">
        <title>Phylogeny of the Shewanellaceae, and recommendation for two new genera, Pseudoshewanella and Parashewanella.</title>
        <authorList>
            <person name="Wang G."/>
        </authorList>
    </citation>
    <scope>NUCLEOTIDE SEQUENCE [LARGE SCALE GENOMIC DNA]</scope>
    <source>
        <strain evidence="1 2">C51</strain>
    </source>
</reference>
<keyword evidence="2" id="KW-1185">Reference proteome</keyword>
<dbReference type="RefSeq" id="WP_121839092.1">
    <property type="nucleotide sequence ID" value="NZ_ML014779.1"/>
</dbReference>
<evidence type="ECO:0000313" key="2">
    <source>
        <dbReference type="Proteomes" id="UP000281474"/>
    </source>
</evidence>
<evidence type="ECO:0000313" key="1">
    <source>
        <dbReference type="EMBL" id="RLV59605.1"/>
    </source>
</evidence>
<comment type="caution">
    <text evidence="1">The sequence shown here is derived from an EMBL/GenBank/DDBJ whole genome shotgun (WGS) entry which is preliminary data.</text>
</comment>
<dbReference type="AlphaFoldDB" id="A0A3L8PW08"/>
<proteinExistence type="predicted"/>
<dbReference type="EMBL" id="QZEI01000030">
    <property type="protein sequence ID" value="RLV59605.1"/>
    <property type="molecule type" value="Genomic_DNA"/>
</dbReference>
<sequence>MNIVVSDIWGMTSYLQNLICEIGSETIIHDSYDGQLMSFKNEQQAYCYFMEHSGIDSYSKSLNELLEQIKMPVNLIGFSSGASAIWNITDRIHENNIQTAICFYGGQIRHTLNKTPKFKTIHIMPRKESHFDLPTVIDKLAAKPNTEIIQTEYLHGFMNQCSPNFSSKGYQEYLTFLKGRLRTKSQAPYI</sequence>
<protein>
    <submittedName>
        <fullName evidence="1">Uncharacterized protein</fullName>
    </submittedName>
</protein>